<keyword evidence="8" id="KW-1185">Reference proteome</keyword>
<dbReference type="InterPro" id="IPR001851">
    <property type="entry name" value="ABC_transp_permease"/>
</dbReference>
<dbReference type="Proteomes" id="UP000463224">
    <property type="component" value="Unassembled WGS sequence"/>
</dbReference>
<evidence type="ECO:0000256" key="5">
    <source>
        <dbReference type="ARBA" id="ARBA00023136"/>
    </source>
</evidence>
<evidence type="ECO:0000256" key="3">
    <source>
        <dbReference type="ARBA" id="ARBA00022692"/>
    </source>
</evidence>
<feature type="transmembrane region" description="Helical" evidence="6">
    <location>
        <begin position="60"/>
        <end position="79"/>
    </location>
</feature>
<dbReference type="Pfam" id="PF02653">
    <property type="entry name" value="BPD_transp_2"/>
    <property type="match status" value="1"/>
</dbReference>
<comment type="subcellular location">
    <subcellularLocation>
        <location evidence="1">Cell membrane</location>
        <topology evidence="1">Multi-pass membrane protein</topology>
    </subcellularLocation>
</comment>
<dbReference type="InterPro" id="IPR043428">
    <property type="entry name" value="LivM-like"/>
</dbReference>
<feature type="transmembrane region" description="Helical" evidence="6">
    <location>
        <begin position="170"/>
        <end position="199"/>
    </location>
</feature>
<gene>
    <name evidence="7" type="ORF">GN330_15715</name>
</gene>
<evidence type="ECO:0000313" key="8">
    <source>
        <dbReference type="Proteomes" id="UP000463224"/>
    </source>
</evidence>
<dbReference type="AlphaFoldDB" id="A0A844QL02"/>
<sequence>MKTELTSPAFIAAFVIGGAIVFAAPLFLETYDLFNFTVFAIMAMLAISLNFVWGIGGILSLGQALFFGLGGYAYAITAINLGSGWGILAAIAVPCLFALIVGYVAFYGRISDVYFGVVSLTISLILYNFVNSTSDAFYTIGTARLGGYNGIPSVPPIQAPWAAQPLGFEAMYVLCALTALVFYLGVRLFVSAPFGRVIIAVRENDLRAELLGYDPRYHRLVVFAIGAAMSGLAGAYFAAWGAFIGPDTFSVSFAAQAIIWVLFGGLGTLIGPVVGALSVSWFTTWLGEVRLLDPNIALGLLFIISVLLVPNGMVPALRRLLERLRIVKERADT</sequence>
<comment type="caution">
    <text evidence="7">The sequence shown here is derived from an EMBL/GenBank/DDBJ whole genome shotgun (WGS) entry which is preliminary data.</text>
</comment>
<evidence type="ECO:0000256" key="4">
    <source>
        <dbReference type="ARBA" id="ARBA00022989"/>
    </source>
</evidence>
<dbReference type="RefSeq" id="WP_156713601.1">
    <property type="nucleotide sequence ID" value="NZ_WPHG01000003.1"/>
</dbReference>
<evidence type="ECO:0000313" key="7">
    <source>
        <dbReference type="EMBL" id="MVA98693.1"/>
    </source>
</evidence>
<evidence type="ECO:0000256" key="2">
    <source>
        <dbReference type="ARBA" id="ARBA00022475"/>
    </source>
</evidence>
<keyword evidence="2" id="KW-1003">Cell membrane</keyword>
<accession>A0A844QL02</accession>
<dbReference type="EMBL" id="WPHG01000003">
    <property type="protein sequence ID" value="MVA98693.1"/>
    <property type="molecule type" value="Genomic_DNA"/>
</dbReference>
<dbReference type="CDD" id="cd06581">
    <property type="entry name" value="TM_PBP1_LivM_like"/>
    <property type="match status" value="1"/>
</dbReference>
<protein>
    <submittedName>
        <fullName evidence="7">Branched-chain amino acid ABC transporter permease</fullName>
    </submittedName>
</protein>
<feature type="transmembrane region" description="Helical" evidence="6">
    <location>
        <begin position="257"/>
        <end position="283"/>
    </location>
</feature>
<feature type="transmembrane region" description="Helical" evidence="6">
    <location>
        <begin position="85"/>
        <end position="106"/>
    </location>
</feature>
<dbReference type="PANTHER" id="PTHR30482">
    <property type="entry name" value="HIGH-AFFINITY BRANCHED-CHAIN AMINO ACID TRANSPORT SYSTEM PERMEASE"/>
    <property type="match status" value="1"/>
</dbReference>
<feature type="transmembrane region" description="Helical" evidence="6">
    <location>
        <begin position="295"/>
        <end position="314"/>
    </location>
</feature>
<evidence type="ECO:0000256" key="6">
    <source>
        <dbReference type="SAM" id="Phobius"/>
    </source>
</evidence>
<keyword evidence="5 6" id="KW-0472">Membrane</keyword>
<keyword evidence="4 6" id="KW-1133">Transmembrane helix</keyword>
<dbReference type="PANTHER" id="PTHR30482:SF17">
    <property type="entry name" value="ABC TRANSPORTER ATP-BINDING PROTEIN"/>
    <property type="match status" value="1"/>
</dbReference>
<reference evidence="7 8" key="1">
    <citation type="submission" date="2019-12" db="EMBL/GenBank/DDBJ databases">
        <title>Nitratireductor arenosus sp. nov., Isolated from sea sand, Jeju island, South Korea.</title>
        <authorList>
            <person name="Kim W."/>
        </authorList>
    </citation>
    <scope>NUCLEOTIDE SEQUENCE [LARGE SCALE GENOMIC DNA]</scope>
    <source>
        <strain evidence="7 8">CAU 1489</strain>
    </source>
</reference>
<dbReference type="GO" id="GO:0015658">
    <property type="term" value="F:branched-chain amino acid transmembrane transporter activity"/>
    <property type="evidence" value="ECO:0007669"/>
    <property type="project" value="InterPro"/>
</dbReference>
<feature type="transmembrane region" description="Helical" evidence="6">
    <location>
        <begin position="33"/>
        <end position="53"/>
    </location>
</feature>
<dbReference type="GO" id="GO:0005886">
    <property type="term" value="C:plasma membrane"/>
    <property type="evidence" value="ECO:0007669"/>
    <property type="project" value="UniProtKB-SubCell"/>
</dbReference>
<feature type="transmembrane region" description="Helical" evidence="6">
    <location>
        <begin position="113"/>
        <end position="130"/>
    </location>
</feature>
<keyword evidence="3 6" id="KW-0812">Transmembrane</keyword>
<feature type="transmembrane region" description="Helical" evidence="6">
    <location>
        <begin position="220"/>
        <end position="245"/>
    </location>
</feature>
<organism evidence="7 8">
    <name type="scientific">Nitratireductor arenosus</name>
    <dbReference type="NCBI Taxonomy" id="2682096"/>
    <lineage>
        <taxon>Bacteria</taxon>
        <taxon>Pseudomonadati</taxon>
        <taxon>Pseudomonadota</taxon>
        <taxon>Alphaproteobacteria</taxon>
        <taxon>Hyphomicrobiales</taxon>
        <taxon>Phyllobacteriaceae</taxon>
        <taxon>Nitratireductor</taxon>
    </lineage>
</organism>
<name>A0A844QL02_9HYPH</name>
<evidence type="ECO:0000256" key="1">
    <source>
        <dbReference type="ARBA" id="ARBA00004651"/>
    </source>
</evidence>
<proteinExistence type="predicted"/>